<feature type="transmembrane region" description="Helical" evidence="2">
    <location>
        <begin position="180"/>
        <end position="204"/>
    </location>
</feature>
<reference evidence="3" key="4">
    <citation type="submission" date="2025-09" db="UniProtKB">
        <authorList>
            <consortium name="Ensembl"/>
        </authorList>
    </citation>
    <scope>IDENTIFICATION</scope>
</reference>
<dbReference type="PANTHER" id="PTHR36132:SF1">
    <property type="entry name" value="TRANSMEMBRANE PROTEIN 221"/>
    <property type="match status" value="1"/>
</dbReference>
<reference evidence="3" key="3">
    <citation type="submission" date="2025-08" db="UniProtKB">
        <authorList>
            <consortium name="Ensembl"/>
        </authorList>
    </citation>
    <scope>IDENTIFICATION</scope>
</reference>
<dbReference type="Pfam" id="PF15038">
    <property type="entry name" value="Jiraiya"/>
    <property type="match status" value="1"/>
</dbReference>
<dbReference type="GeneTree" id="ENSGT00940000165199"/>
<dbReference type="PANTHER" id="PTHR36132">
    <property type="entry name" value="TRANSMEMBRANE PROTEIN 221"/>
    <property type="match status" value="1"/>
</dbReference>
<protein>
    <submittedName>
        <fullName evidence="3">Uncharacterized protein</fullName>
    </submittedName>
</protein>
<accession>A0A3P8YWH5</accession>
<evidence type="ECO:0000313" key="3">
    <source>
        <dbReference type="Ensembl" id="ENSELUP00000020939.1"/>
    </source>
</evidence>
<feature type="region of interest" description="Disordered" evidence="1">
    <location>
        <begin position="290"/>
        <end position="329"/>
    </location>
</feature>
<dbReference type="InterPro" id="IPR029201">
    <property type="entry name" value="Jiraiya"/>
</dbReference>
<feature type="transmembrane region" description="Helical" evidence="2">
    <location>
        <begin position="122"/>
        <end position="150"/>
    </location>
</feature>
<dbReference type="RefSeq" id="XP_010869876.1">
    <property type="nucleotide sequence ID" value="XM_010871574.4"/>
</dbReference>
<proteinExistence type="predicted"/>
<dbReference type="AlphaFoldDB" id="A0A3P8YWH5"/>
<dbReference type="Ensembl" id="ENSELUT00000031508.3">
    <property type="protein sequence ID" value="ENSELUP00000020939.1"/>
    <property type="gene ID" value="ENSELUG00000020075.3"/>
</dbReference>
<evidence type="ECO:0000256" key="2">
    <source>
        <dbReference type="SAM" id="Phobius"/>
    </source>
</evidence>
<organism evidence="3 4">
    <name type="scientific">Esox lucius</name>
    <name type="common">Northern pike</name>
    <dbReference type="NCBI Taxonomy" id="8010"/>
    <lineage>
        <taxon>Eukaryota</taxon>
        <taxon>Metazoa</taxon>
        <taxon>Chordata</taxon>
        <taxon>Craniata</taxon>
        <taxon>Vertebrata</taxon>
        <taxon>Euteleostomi</taxon>
        <taxon>Actinopterygii</taxon>
        <taxon>Neopterygii</taxon>
        <taxon>Teleostei</taxon>
        <taxon>Protacanthopterygii</taxon>
        <taxon>Esociformes</taxon>
        <taxon>Esocidae</taxon>
        <taxon>Esox</taxon>
    </lineage>
</organism>
<feature type="region of interest" description="Disordered" evidence="1">
    <location>
        <begin position="250"/>
        <end position="277"/>
    </location>
</feature>
<dbReference type="KEGG" id="els:105011509"/>
<keyword evidence="4" id="KW-1185">Reference proteome</keyword>
<dbReference type="GeneID" id="105011509"/>
<dbReference type="Bgee" id="ENSELUG00000020075">
    <property type="expression patterns" value="Expressed in camera-type eye and 14 other cell types or tissues"/>
</dbReference>
<dbReference type="InterPro" id="IPR053101">
    <property type="entry name" value="TM221"/>
</dbReference>
<sequence>MIGLSISGFLLASNQIYMFYALQKPCLMVNSRIWKRESEEDKPDFQRDSFFRRRQVRQPQSVIYSPNMTCVYSQRSLMVLSLLGILSGIMSMLSVIQIFQLQTQQIAVKESPPTISIVPTNIWAVMMPVSTVLSGLSLTLNLSSVVVCLLQSYFTTEICRGEDTERADWFLLDTRGVRHVAIGLFCLGVSVYLAAMSIYMLLVFEVETGIASACVLASGILILLVIVVHSLVKSAQAAQHYCGEEHTDTLYRNRNGGDSAPAANHAEPRDVDKPRRHRNNSQIHRQLYYPPCADPQKHHQPPTSHCPQGHGSDQEGYSRAGDGGGSRMHRTLLTESGRLQCPSKPWNGINNEMRSVMARKSGTPCKDSTLV</sequence>
<evidence type="ECO:0000313" key="4">
    <source>
        <dbReference type="Proteomes" id="UP000265140"/>
    </source>
</evidence>
<dbReference type="CTD" id="100130519"/>
<dbReference type="FunCoup" id="A0A3P8YWH5">
    <property type="interactions" value="86"/>
</dbReference>
<dbReference type="STRING" id="8010.ENSELUP00000020939"/>
<dbReference type="OrthoDB" id="8873919at2759"/>
<feature type="transmembrane region" description="Helical" evidence="2">
    <location>
        <begin position="210"/>
        <end position="232"/>
    </location>
</feature>
<feature type="transmembrane region" description="Helical" evidence="2">
    <location>
        <begin position="77"/>
        <end position="102"/>
    </location>
</feature>
<name>A0A3P8YWH5_ESOLU</name>
<reference evidence="3" key="2">
    <citation type="submission" date="2020-02" db="EMBL/GenBank/DDBJ databases">
        <title>Esox lucius (northern pike) genome, fEsoLuc1, primary haplotype.</title>
        <authorList>
            <person name="Myers G."/>
            <person name="Karagic N."/>
            <person name="Meyer A."/>
            <person name="Pippel M."/>
            <person name="Reichard M."/>
            <person name="Winkler S."/>
            <person name="Tracey A."/>
            <person name="Sims Y."/>
            <person name="Howe K."/>
            <person name="Rhie A."/>
            <person name="Formenti G."/>
            <person name="Durbin R."/>
            <person name="Fedrigo O."/>
            <person name="Jarvis E.D."/>
        </authorList>
    </citation>
    <scope>NUCLEOTIDE SEQUENCE [LARGE SCALE GENOMIC DNA]</scope>
</reference>
<keyword evidence="2" id="KW-0472">Membrane</keyword>
<dbReference type="InParanoid" id="A0A3P8YWH5"/>
<keyword evidence="2" id="KW-1133">Transmembrane helix</keyword>
<reference evidence="4" key="1">
    <citation type="journal article" date="2014" name="PLoS ONE">
        <title>The genome and linkage map of the northern pike (Esox lucius): conserved synteny revealed between the salmonid sister group and the Neoteleostei.</title>
        <authorList>
            <person name="Rondeau E.B."/>
            <person name="Minkley D.R."/>
            <person name="Leong J.S."/>
            <person name="Messmer A.M."/>
            <person name="Jantzen J.R."/>
            <person name="von Schalburg K.R."/>
            <person name="Lemon C."/>
            <person name="Bird N.H."/>
            <person name="Koop B.F."/>
        </authorList>
    </citation>
    <scope>NUCLEOTIDE SEQUENCE</scope>
</reference>
<dbReference type="OMA" id="RSDWFFH"/>
<keyword evidence="2" id="KW-0812">Transmembrane</keyword>
<evidence type="ECO:0000256" key="1">
    <source>
        <dbReference type="SAM" id="MobiDB-lite"/>
    </source>
</evidence>
<dbReference type="Proteomes" id="UP000265140">
    <property type="component" value="Chromosome 8"/>
</dbReference>